<feature type="compositionally biased region" description="Basic and acidic residues" evidence="1">
    <location>
        <begin position="83"/>
        <end position="92"/>
    </location>
</feature>
<proteinExistence type="predicted"/>
<protein>
    <submittedName>
        <fullName evidence="3">Uncharacterized protein</fullName>
    </submittedName>
</protein>
<dbReference type="STRING" id="1215104.GCA_000730585_02014"/>
<feature type="chain" id="PRO_5011226631" evidence="2">
    <location>
        <begin position="20"/>
        <end position="92"/>
    </location>
</feature>
<sequence>MRLTSILLLCLASVASAQAEDLQPRVIGPAPGAPGTPTPTPYPQVTPPQAPRANDGQPGAPLLPPMPLPSPPRDQPLPGLTPDPDKDRPKSG</sequence>
<keyword evidence="2" id="KW-0732">Signal</keyword>
<feature type="region of interest" description="Disordered" evidence="1">
    <location>
        <begin position="18"/>
        <end position="92"/>
    </location>
</feature>
<name>A0A239FN30_9PSED</name>
<gene>
    <name evidence="3" type="ORF">SAMN05444352_110133</name>
</gene>
<organism evidence="3 4">
    <name type="scientific">Pseudomonas japonica</name>
    <dbReference type="NCBI Taxonomy" id="256466"/>
    <lineage>
        <taxon>Bacteria</taxon>
        <taxon>Pseudomonadati</taxon>
        <taxon>Pseudomonadota</taxon>
        <taxon>Gammaproteobacteria</taxon>
        <taxon>Pseudomonadales</taxon>
        <taxon>Pseudomonadaceae</taxon>
        <taxon>Pseudomonas</taxon>
    </lineage>
</organism>
<evidence type="ECO:0000313" key="3">
    <source>
        <dbReference type="EMBL" id="SNS57633.1"/>
    </source>
</evidence>
<feature type="signal peptide" evidence="2">
    <location>
        <begin position="1"/>
        <end position="19"/>
    </location>
</feature>
<dbReference type="AlphaFoldDB" id="A0A239FN30"/>
<dbReference type="Proteomes" id="UP000198407">
    <property type="component" value="Unassembled WGS sequence"/>
</dbReference>
<evidence type="ECO:0000313" key="4">
    <source>
        <dbReference type="Proteomes" id="UP000198407"/>
    </source>
</evidence>
<evidence type="ECO:0000256" key="2">
    <source>
        <dbReference type="SAM" id="SignalP"/>
    </source>
</evidence>
<dbReference type="RefSeq" id="WP_042126620.1">
    <property type="nucleotide sequence ID" value="NZ_FZOL01000010.1"/>
</dbReference>
<feature type="compositionally biased region" description="Pro residues" evidence="1">
    <location>
        <begin position="31"/>
        <end position="50"/>
    </location>
</feature>
<keyword evidence="4" id="KW-1185">Reference proteome</keyword>
<reference evidence="4" key="1">
    <citation type="submission" date="2017-06" db="EMBL/GenBank/DDBJ databases">
        <authorList>
            <person name="Varghese N."/>
            <person name="Submissions S."/>
        </authorList>
    </citation>
    <scope>NUCLEOTIDE SEQUENCE [LARGE SCALE GENOMIC DNA]</scope>
    <source>
        <strain evidence="4">DSM 22348</strain>
    </source>
</reference>
<dbReference type="EMBL" id="FZOL01000010">
    <property type="protein sequence ID" value="SNS57633.1"/>
    <property type="molecule type" value="Genomic_DNA"/>
</dbReference>
<accession>A0A239FN30</accession>
<evidence type="ECO:0000256" key="1">
    <source>
        <dbReference type="SAM" id="MobiDB-lite"/>
    </source>
</evidence>
<feature type="compositionally biased region" description="Pro residues" evidence="1">
    <location>
        <begin position="61"/>
        <end position="81"/>
    </location>
</feature>